<organism evidence="3 4">
    <name type="scientific">Methylotenera mobilis (strain JLW8 / ATCC BAA-1282 / DSM 17540)</name>
    <dbReference type="NCBI Taxonomy" id="583345"/>
    <lineage>
        <taxon>Bacteria</taxon>
        <taxon>Pseudomonadati</taxon>
        <taxon>Pseudomonadota</taxon>
        <taxon>Betaproteobacteria</taxon>
        <taxon>Nitrosomonadales</taxon>
        <taxon>Methylophilaceae</taxon>
        <taxon>Methylotenera</taxon>
    </lineage>
</organism>
<dbReference type="Pfam" id="PF04892">
    <property type="entry name" value="VanZ"/>
    <property type="match status" value="1"/>
</dbReference>
<proteinExistence type="predicted"/>
<dbReference type="PANTHER" id="PTHR28008">
    <property type="entry name" value="DOMAIN PROTEIN, PUTATIVE (AFU_ORTHOLOGUE AFUA_3G10980)-RELATED"/>
    <property type="match status" value="1"/>
</dbReference>
<accession>C6WXQ7</accession>
<reference evidence="3 4" key="2">
    <citation type="journal article" date="2011" name="J. Bacteriol.">
        <title>Genomes of three methylotrophs from a single niche uncover genetic and metabolic divergence of Methylophilaceae.</title>
        <authorList>
            <person name="Lapidus A."/>
            <person name="Clum A."/>
            <person name="Labutti K."/>
            <person name="Kaluzhnaya M.G."/>
            <person name="Lim S."/>
            <person name="Beck D.A."/>
            <person name="Glavina Del Rio T."/>
            <person name="Nolan M."/>
            <person name="Mavromatis K."/>
            <person name="Huntemann M."/>
            <person name="Lucas S."/>
            <person name="Lidstrom M.E."/>
            <person name="Ivanova N."/>
            <person name="Chistoserdova L."/>
        </authorList>
    </citation>
    <scope>NUCLEOTIDE SEQUENCE [LARGE SCALE GENOMIC DNA]</scope>
    <source>
        <strain evidence="4">JLW8 / ATCC BAA-1282 / DSM 17540</strain>
    </source>
</reference>
<feature type="transmembrane region" description="Helical" evidence="1">
    <location>
        <begin position="48"/>
        <end position="75"/>
    </location>
</feature>
<name>C6WXQ7_METML</name>
<dbReference type="STRING" id="583345.Mmol_1802"/>
<evidence type="ECO:0000259" key="2">
    <source>
        <dbReference type="Pfam" id="PF04892"/>
    </source>
</evidence>
<keyword evidence="1" id="KW-0472">Membrane</keyword>
<dbReference type="NCBIfam" id="NF037970">
    <property type="entry name" value="vanZ_1"/>
    <property type="match status" value="1"/>
</dbReference>
<dbReference type="Proteomes" id="UP000002742">
    <property type="component" value="Chromosome"/>
</dbReference>
<keyword evidence="4" id="KW-1185">Reference proteome</keyword>
<dbReference type="AlphaFoldDB" id="C6WXQ7"/>
<evidence type="ECO:0000313" key="4">
    <source>
        <dbReference type="Proteomes" id="UP000002742"/>
    </source>
</evidence>
<dbReference type="KEGG" id="mmb:Mmol_1802"/>
<evidence type="ECO:0000256" key="1">
    <source>
        <dbReference type="SAM" id="Phobius"/>
    </source>
</evidence>
<sequence length="122" mass="13129">MRINAKRVSTVALILLITLTAALFIGGHQPGSGKLFPPPWDKVVHLLFYGSTATLAGLAFTRLSIPIIILGTITLGIADEIHQIFVPGRHPGFDDLIADAVGICIAALLIPMFRKRLLPPLQ</sequence>
<keyword evidence="1" id="KW-1133">Transmembrane helix</keyword>
<dbReference type="InterPro" id="IPR006976">
    <property type="entry name" value="VanZ-like"/>
</dbReference>
<protein>
    <submittedName>
        <fullName evidence="3">VanZ family protein</fullName>
    </submittedName>
</protein>
<dbReference type="OrthoDB" id="8564037at2"/>
<reference evidence="4" key="1">
    <citation type="submission" date="2009-07" db="EMBL/GenBank/DDBJ databases">
        <title>Complete sequence of Methylotenera mobilis JLW8.</title>
        <authorList>
            <consortium name="US DOE Joint Genome Institute"/>
            <person name="Lucas S."/>
            <person name="Copeland A."/>
            <person name="Lapidus A."/>
            <person name="Glavina del Rio T."/>
            <person name="Tice H."/>
            <person name="Bruce D."/>
            <person name="Goodwin L."/>
            <person name="Pitluck S."/>
            <person name="LaButti K.M."/>
            <person name="Clum A."/>
            <person name="Larimer F."/>
            <person name="Land M."/>
            <person name="Hauser L."/>
            <person name="Kyrpides N."/>
            <person name="Mikhailova N."/>
            <person name="Kayluzhnaya M."/>
            <person name="Chistoserdova L."/>
        </authorList>
    </citation>
    <scope>NUCLEOTIDE SEQUENCE [LARGE SCALE GENOMIC DNA]</scope>
    <source>
        <strain evidence="4">JLW8 / ATCC BAA-1282 / DSM 17540</strain>
    </source>
</reference>
<feature type="transmembrane region" description="Helical" evidence="1">
    <location>
        <begin position="96"/>
        <end position="113"/>
    </location>
</feature>
<gene>
    <name evidence="3" type="ordered locus">Mmol_1802</name>
</gene>
<dbReference type="RefSeq" id="WP_015832741.1">
    <property type="nucleotide sequence ID" value="NC_012968.1"/>
</dbReference>
<keyword evidence="1" id="KW-0812">Transmembrane</keyword>
<dbReference type="HOGENOM" id="CLU_096028_5_3_4"/>
<dbReference type="PANTHER" id="PTHR28008:SF1">
    <property type="entry name" value="DOMAIN PROTEIN, PUTATIVE (AFU_ORTHOLOGUE AFUA_3G10980)-RELATED"/>
    <property type="match status" value="1"/>
</dbReference>
<dbReference type="EMBL" id="CP001672">
    <property type="protein sequence ID" value="ACT48706.1"/>
    <property type="molecule type" value="Genomic_DNA"/>
</dbReference>
<evidence type="ECO:0000313" key="3">
    <source>
        <dbReference type="EMBL" id="ACT48706.1"/>
    </source>
</evidence>
<dbReference type="eggNOG" id="COG5652">
    <property type="taxonomic scope" value="Bacteria"/>
</dbReference>
<feature type="domain" description="VanZ-like" evidence="2">
    <location>
        <begin position="40"/>
        <end position="113"/>
    </location>
</feature>